<dbReference type="KEGG" id="nano:G5V58_16515"/>
<feature type="transmembrane region" description="Helical" evidence="7">
    <location>
        <begin position="106"/>
        <end position="127"/>
    </location>
</feature>
<dbReference type="AlphaFoldDB" id="A0A6G6WFP3"/>
<keyword evidence="6 7" id="KW-0472">Membrane</keyword>
<evidence type="ECO:0000256" key="5">
    <source>
        <dbReference type="ARBA" id="ARBA00022989"/>
    </source>
</evidence>
<keyword evidence="4 7" id="KW-0812">Transmembrane</keyword>
<dbReference type="Proteomes" id="UP000502996">
    <property type="component" value="Chromosome"/>
</dbReference>
<evidence type="ECO:0000313" key="10">
    <source>
        <dbReference type="Proteomes" id="UP000502996"/>
    </source>
</evidence>
<evidence type="ECO:0000256" key="4">
    <source>
        <dbReference type="ARBA" id="ARBA00022692"/>
    </source>
</evidence>
<dbReference type="PANTHER" id="PTHR30193:SF41">
    <property type="entry name" value="DIACETYLCHITOBIOSE UPTAKE SYSTEM PERMEASE PROTEIN NGCF"/>
    <property type="match status" value="1"/>
</dbReference>
<sequence length="292" mass="31502">MRSSARVEARAAYGFVGPSVVLLGLFVFVPLAWALLISLQRTDGFGSGTFVGLDNYTRLLGDDRFWRSAGNTVLFTALVTPLSMLGGLGAALLLDSALPARPVFRSLLILPMAVSGVATALIGLLFFDENTGVLDSVLSSLHLPEASWQSGSVPAFASVVLVTLWWRVGFNMLIYLTALQGVDPLLHESAMLDGASWWQRLRHVTVPALRPATFFLLVVNVIFSFQVFDVVFVLTGGGPRDATSVLVTYAYDQGFAQRDQGYGAALGMVLLVVTLAFTGVQWRLGRGRDADQ</sequence>
<evidence type="ECO:0000256" key="2">
    <source>
        <dbReference type="ARBA" id="ARBA00022448"/>
    </source>
</evidence>
<evidence type="ECO:0000256" key="7">
    <source>
        <dbReference type="RuleBase" id="RU363032"/>
    </source>
</evidence>
<evidence type="ECO:0000256" key="3">
    <source>
        <dbReference type="ARBA" id="ARBA00022475"/>
    </source>
</evidence>
<dbReference type="PANTHER" id="PTHR30193">
    <property type="entry name" value="ABC TRANSPORTER PERMEASE PROTEIN"/>
    <property type="match status" value="1"/>
</dbReference>
<dbReference type="RefSeq" id="WP_165235068.1">
    <property type="nucleotide sequence ID" value="NZ_CP049257.1"/>
</dbReference>
<evidence type="ECO:0000256" key="6">
    <source>
        <dbReference type="ARBA" id="ARBA00023136"/>
    </source>
</evidence>
<gene>
    <name evidence="9" type="ORF">G5V58_16515</name>
</gene>
<dbReference type="Gene3D" id="1.10.3720.10">
    <property type="entry name" value="MetI-like"/>
    <property type="match status" value="1"/>
</dbReference>
<keyword evidence="3" id="KW-1003">Cell membrane</keyword>
<dbReference type="CDD" id="cd06261">
    <property type="entry name" value="TM_PBP2"/>
    <property type="match status" value="1"/>
</dbReference>
<dbReference type="EMBL" id="CP049257">
    <property type="protein sequence ID" value="QIG44161.1"/>
    <property type="molecule type" value="Genomic_DNA"/>
</dbReference>
<dbReference type="InterPro" id="IPR051393">
    <property type="entry name" value="ABC_transporter_permease"/>
</dbReference>
<dbReference type="GO" id="GO:0055085">
    <property type="term" value="P:transmembrane transport"/>
    <property type="evidence" value="ECO:0007669"/>
    <property type="project" value="InterPro"/>
</dbReference>
<keyword evidence="5 7" id="KW-1133">Transmembrane helix</keyword>
<reference evidence="9 10" key="1">
    <citation type="submission" date="2020-02" db="EMBL/GenBank/DDBJ databases">
        <title>Full genome sequence of Nocardioides sp. R-3366.</title>
        <authorList>
            <person name="Im W.-T."/>
        </authorList>
    </citation>
    <scope>NUCLEOTIDE SEQUENCE [LARGE SCALE GENOMIC DNA]</scope>
    <source>
        <strain evidence="9 10">R-3366</strain>
    </source>
</reference>
<proteinExistence type="inferred from homology"/>
<dbReference type="SUPFAM" id="SSF161098">
    <property type="entry name" value="MetI-like"/>
    <property type="match status" value="1"/>
</dbReference>
<accession>A0A6G6WFP3</accession>
<evidence type="ECO:0000313" key="9">
    <source>
        <dbReference type="EMBL" id="QIG44161.1"/>
    </source>
</evidence>
<feature type="transmembrane region" description="Helical" evidence="7">
    <location>
        <begin position="212"/>
        <end position="234"/>
    </location>
</feature>
<feature type="transmembrane region" description="Helical" evidence="7">
    <location>
        <begin position="73"/>
        <end position="94"/>
    </location>
</feature>
<comment type="subcellular location">
    <subcellularLocation>
        <location evidence="1 7">Cell membrane</location>
        <topology evidence="1 7">Multi-pass membrane protein</topology>
    </subcellularLocation>
</comment>
<keyword evidence="10" id="KW-1185">Reference proteome</keyword>
<feature type="domain" description="ABC transmembrane type-1" evidence="8">
    <location>
        <begin position="69"/>
        <end position="281"/>
    </location>
</feature>
<feature type="transmembrane region" description="Helical" evidence="7">
    <location>
        <begin position="12"/>
        <end position="36"/>
    </location>
</feature>
<evidence type="ECO:0000256" key="1">
    <source>
        <dbReference type="ARBA" id="ARBA00004651"/>
    </source>
</evidence>
<dbReference type="GO" id="GO:0005886">
    <property type="term" value="C:plasma membrane"/>
    <property type="evidence" value="ECO:0007669"/>
    <property type="project" value="UniProtKB-SubCell"/>
</dbReference>
<comment type="similarity">
    <text evidence="7">Belongs to the binding-protein-dependent transport system permease family.</text>
</comment>
<feature type="transmembrane region" description="Helical" evidence="7">
    <location>
        <begin position="261"/>
        <end position="280"/>
    </location>
</feature>
<name>A0A6G6WFP3_9ACTN</name>
<keyword evidence="2 7" id="KW-0813">Transport</keyword>
<protein>
    <submittedName>
        <fullName evidence="9">Sugar ABC transporter permease</fullName>
    </submittedName>
</protein>
<dbReference type="InterPro" id="IPR035906">
    <property type="entry name" value="MetI-like_sf"/>
</dbReference>
<organism evidence="9 10">
    <name type="scientific">Nocardioides anomalus</name>
    <dbReference type="NCBI Taxonomy" id="2712223"/>
    <lineage>
        <taxon>Bacteria</taxon>
        <taxon>Bacillati</taxon>
        <taxon>Actinomycetota</taxon>
        <taxon>Actinomycetes</taxon>
        <taxon>Propionibacteriales</taxon>
        <taxon>Nocardioidaceae</taxon>
        <taxon>Nocardioides</taxon>
    </lineage>
</organism>
<feature type="transmembrane region" description="Helical" evidence="7">
    <location>
        <begin position="147"/>
        <end position="166"/>
    </location>
</feature>
<dbReference type="InterPro" id="IPR000515">
    <property type="entry name" value="MetI-like"/>
</dbReference>
<evidence type="ECO:0000259" key="8">
    <source>
        <dbReference type="PROSITE" id="PS50928"/>
    </source>
</evidence>
<dbReference type="Pfam" id="PF00528">
    <property type="entry name" value="BPD_transp_1"/>
    <property type="match status" value="1"/>
</dbReference>
<dbReference type="PROSITE" id="PS50928">
    <property type="entry name" value="ABC_TM1"/>
    <property type="match status" value="1"/>
</dbReference>